<dbReference type="PANTHER" id="PTHR23511">
    <property type="entry name" value="SYNAPTIC VESICLE GLYCOPROTEIN 2"/>
    <property type="match status" value="1"/>
</dbReference>
<dbReference type="AlphaFoldDB" id="A0A917K0G1"/>
<feature type="transmembrane region" description="Helical" evidence="7">
    <location>
        <begin position="420"/>
        <end position="443"/>
    </location>
</feature>
<feature type="transmembrane region" description="Helical" evidence="7">
    <location>
        <begin position="155"/>
        <end position="173"/>
    </location>
</feature>
<feature type="transmembrane region" description="Helical" evidence="7">
    <location>
        <begin position="179"/>
        <end position="202"/>
    </location>
</feature>
<dbReference type="InterPro" id="IPR036259">
    <property type="entry name" value="MFS_trans_sf"/>
</dbReference>
<reference evidence="9" key="2">
    <citation type="submission" date="2020-09" db="EMBL/GenBank/DDBJ databases">
        <authorList>
            <person name="Sun Q."/>
            <person name="Ohkuma M."/>
        </authorList>
    </citation>
    <scope>NUCLEOTIDE SEQUENCE</scope>
    <source>
        <strain evidence="9">JCM 13919</strain>
    </source>
</reference>
<feature type="transmembrane region" description="Helical" evidence="7">
    <location>
        <begin position="329"/>
        <end position="347"/>
    </location>
</feature>
<comment type="caution">
    <text evidence="9">The sequence shown here is derived from an EMBL/GenBank/DDBJ whole genome shotgun (WGS) entry which is preliminary data.</text>
</comment>
<dbReference type="PANTHER" id="PTHR23511:SF34">
    <property type="entry name" value="SYNAPTIC VESICLE GLYCOPROTEIN 2"/>
    <property type="match status" value="1"/>
</dbReference>
<feature type="transmembrane region" description="Helical" evidence="7">
    <location>
        <begin position="265"/>
        <end position="283"/>
    </location>
</feature>
<feature type="transmembrane region" description="Helical" evidence="7">
    <location>
        <begin position="62"/>
        <end position="80"/>
    </location>
</feature>
<evidence type="ECO:0000256" key="3">
    <source>
        <dbReference type="ARBA" id="ARBA00022448"/>
    </source>
</evidence>
<evidence type="ECO:0000313" key="9">
    <source>
        <dbReference type="EMBL" id="GGI93320.1"/>
    </source>
</evidence>
<feature type="transmembrane region" description="Helical" evidence="7">
    <location>
        <begin position="395"/>
        <end position="414"/>
    </location>
</feature>
<evidence type="ECO:0000256" key="4">
    <source>
        <dbReference type="ARBA" id="ARBA00022692"/>
    </source>
</evidence>
<evidence type="ECO:0000256" key="5">
    <source>
        <dbReference type="ARBA" id="ARBA00022989"/>
    </source>
</evidence>
<evidence type="ECO:0000313" key="10">
    <source>
        <dbReference type="Proteomes" id="UP000630149"/>
    </source>
</evidence>
<comment type="similarity">
    <text evidence="2">Belongs to the major facilitator superfamily. Sugar transporter (TC 2.A.1.1) family.</text>
</comment>
<dbReference type="GO" id="GO:0022857">
    <property type="term" value="F:transmembrane transporter activity"/>
    <property type="evidence" value="ECO:0007669"/>
    <property type="project" value="InterPro"/>
</dbReference>
<comment type="subcellular location">
    <subcellularLocation>
        <location evidence="1">Membrane</location>
        <topology evidence="1">Multi-pass membrane protein</topology>
    </subcellularLocation>
</comment>
<feature type="domain" description="Major facilitator superfamily (MFS) profile" evidence="8">
    <location>
        <begin position="27"/>
        <end position="447"/>
    </location>
</feature>
<dbReference type="CDD" id="cd17316">
    <property type="entry name" value="MFS_SV2_like"/>
    <property type="match status" value="1"/>
</dbReference>
<evidence type="ECO:0000256" key="1">
    <source>
        <dbReference type="ARBA" id="ARBA00004141"/>
    </source>
</evidence>
<dbReference type="SUPFAM" id="SSF103473">
    <property type="entry name" value="MFS general substrate transporter"/>
    <property type="match status" value="1"/>
</dbReference>
<dbReference type="PROSITE" id="PS00217">
    <property type="entry name" value="SUGAR_TRANSPORT_2"/>
    <property type="match status" value="1"/>
</dbReference>
<organism evidence="9 10">
    <name type="scientific">Legionella impletisoli</name>
    <dbReference type="NCBI Taxonomy" id="343510"/>
    <lineage>
        <taxon>Bacteria</taxon>
        <taxon>Pseudomonadati</taxon>
        <taxon>Pseudomonadota</taxon>
        <taxon>Gammaproteobacteria</taxon>
        <taxon>Legionellales</taxon>
        <taxon>Legionellaceae</taxon>
        <taxon>Legionella</taxon>
    </lineage>
</organism>
<sequence>MQSESSKGAIILNRLDRIPVWPYSTAVLLSVGAGFFFAFFDIVSIGIALPKIEQDFQISNEMAAWAITSSLVGYIIGSFLDSRIADYFGRRPGLYLSILFFSLGSLGCAVSQTFFQLVVWRFISGLGLGAEIALVTAIMGELAPANYRGQYTSRASAFGMLGFALVPFVGMGLVPHYEWGWRILFALGSLGGLVIAFTRWWVPESPRWLIAQGKFLEAKEIVEKAEERARQKMGTELPPFMPQIEEAPIRYGMLHMLRSPYSGRLILFVAIWFFYYLGNYAWLTLSTELLIDKGFELAKSLQFIAIGSLGFILGSLIPVFYGDRIQRKYFAAATAFIWSLVLLAIGWFPIAWIIIPCGFIASITIAAIIPIMYAYTAEHFPTTIRATCISITDGLGHLGGAVCGQVVFGVYALFEPLGYGFPAALSCMALSGFITLILVLFGVNMTGVPLKR</sequence>
<feature type="transmembrane region" description="Helical" evidence="7">
    <location>
        <begin position="92"/>
        <end position="112"/>
    </location>
</feature>
<keyword evidence="10" id="KW-1185">Reference proteome</keyword>
<dbReference type="InterPro" id="IPR020846">
    <property type="entry name" value="MFS_dom"/>
</dbReference>
<dbReference type="EMBL" id="BMOB01000015">
    <property type="protein sequence ID" value="GGI93320.1"/>
    <property type="molecule type" value="Genomic_DNA"/>
</dbReference>
<dbReference type="GO" id="GO:0016020">
    <property type="term" value="C:membrane"/>
    <property type="evidence" value="ECO:0007669"/>
    <property type="project" value="UniProtKB-SubCell"/>
</dbReference>
<evidence type="ECO:0000256" key="6">
    <source>
        <dbReference type="ARBA" id="ARBA00023136"/>
    </source>
</evidence>
<dbReference type="Pfam" id="PF07690">
    <property type="entry name" value="MFS_1"/>
    <property type="match status" value="1"/>
</dbReference>
<dbReference type="OrthoDB" id="5368493at2"/>
<keyword evidence="3" id="KW-0813">Transport</keyword>
<protein>
    <submittedName>
        <fullName evidence="9">MFS transporter</fullName>
    </submittedName>
</protein>
<keyword evidence="6 7" id="KW-0472">Membrane</keyword>
<feature type="transmembrane region" description="Helical" evidence="7">
    <location>
        <begin position="118"/>
        <end position="143"/>
    </location>
</feature>
<feature type="transmembrane region" description="Helical" evidence="7">
    <location>
        <begin position="303"/>
        <end position="322"/>
    </location>
</feature>
<evidence type="ECO:0000256" key="2">
    <source>
        <dbReference type="ARBA" id="ARBA00010992"/>
    </source>
</evidence>
<dbReference type="Gene3D" id="1.20.1250.20">
    <property type="entry name" value="MFS general substrate transporter like domains"/>
    <property type="match status" value="1"/>
</dbReference>
<feature type="transmembrane region" description="Helical" evidence="7">
    <location>
        <begin position="20"/>
        <end position="50"/>
    </location>
</feature>
<dbReference type="Proteomes" id="UP000630149">
    <property type="component" value="Unassembled WGS sequence"/>
</dbReference>
<name>A0A917K0G1_9GAMM</name>
<evidence type="ECO:0000256" key="7">
    <source>
        <dbReference type="SAM" id="Phobius"/>
    </source>
</evidence>
<dbReference type="PROSITE" id="PS50850">
    <property type="entry name" value="MFS"/>
    <property type="match status" value="1"/>
</dbReference>
<keyword evidence="5 7" id="KW-1133">Transmembrane helix</keyword>
<accession>A0A917K0G1</accession>
<dbReference type="RefSeq" id="WP_131776424.1">
    <property type="nucleotide sequence ID" value="NZ_BMOB01000015.1"/>
</dbReference>
<dbReference type="InterPro" id="IPR011701">
    <property type="entry name" value="MFS"/>
</dbReference>
<keyword evidence="4 7" id="KW-0812">Transmembrane</keyword>
<gene>
    <name evidence="9" type="ORF">GCM10007966_22360</name>
</gene>
<dbReference type="InterPro" id="IPR005829">
    <property type="entry name" value="Sugar_transporter_CS"/>
</dbReference>
<reference evidence="9" key="1">
    <citation type="journal article" date="2014" name="Int. J. Syst. Evol. Microbiol.">
        <title>Complete genome sequence of Corynebacterium casei LMG S-19264T (=DSM 44701T), isolated from a smear-ripened cheese.</title>
        <authorList>
            <consortium name="US DOE Joint Genome Institute (JGI-PGF)"/>
            <person name="Walter F."/>
            <person name="Albersmeier A."/>
            <person name="Kalinowski J."/>
            <person name="Ruckert C."/>
        </authorList>
    </citation>
    <scope>NUCLEOTIDE SEQUENCE</scope>
    <source>
        <strain evidence="9">JCM 13919</strain>
    </source>
</reference>
<proteinExistence type="inferred from homology"/>
<feature type="transmembrane region" description="Helical" evidence="7">
    <location>
        <begin position="353"/>
        <end position="375"/>
    </location>
</feature>
<evidence type="ECO:0000259" key="8">
    <source>
        <dbReference type="PROSITE" id="PS50850"/>
    </source>
</evidence>